<dbReference type="PATRIC" id="fig|1230454.4.peg.65"/>
<dbReference type="EMBL" id="AOJI01000002">
    <property type="protein sequence ID" value="EMA70687.1"/>
    <property type="molecule type" value="Genomic_DNA"/>
</dbReference>
<evidence type="ECO:0000313" key="3">
    <source>
        <dbReference type="Proteomes" id="UP000011575"/>
    </source>
</evidence>
<accession>M0PKY3</accession>
<proteinExistence type="predicted"/>
<feature type="region of interest" description="Disordered" evidence="1">
    <location>
        <begin position="1"/>
        <end position="26"/>
    </location>
</feature>
<dbReference type="Proteomes" id="UP000011575">
    <property type="component" value="Unassembled WGS sequence"/>
</dbReference>
<name>M0PKY3_9EURY</name>
<dbReference type="RefSeq" id="WP_007997597.1">
    <property type="nucleotide sequence ID" value="NZ_AOJI01000002.1"/>
</dbReference>
<sequence>MTEHQYTDERGAADPTAHAESDRPLDRVVRDDSRLDDPRVDDTYLRVVPSIERGGTVVLVGVTHDHPASQARARRVVAGVAPAVVALELSPLVIPLYRQYASERDGRTGGAYDGGEMAAALAASGDGRVVGIDAPNWAYGRRLVAALRARETDREAAVSAVRNTLSVSRHTVTCAVSAAVRAVTPWAPSVETAAAHDSSVTDPPAAQAADEARQLSRSRALLGALKLPPGQELVDELREASMASRIESLRTEGSVVAVVGHAHLDPIRDRLAGEGSE</sequence>
<gene>
    <name evidence="2" type="ORF">C461_00322</name>
</gene>
<keyword evidence="3" id="KW-1185">Reference proteome</keyword>
<protein>
    <submittedName>
        <fullName evidence="2">Uncharacterized protein</fullName>
    </submittedName>
</protein>
<organism evidence="2 3">
    <name type="scientific">Halorubrum aidingense JCM 13560</name>
    <dbReference type="NCBI Taxonomy" id="1230454"/>
    <lineage>
        <taxon>Archaea</taxon>
        <taxon>Methanobacteriati</taxon>
        <taxon>Methanobacteriota</taxon>
        <taxon>Stenosarchaea group</taxon>
        <taxon>Halobacteria</taxon>
        <taxon>Halobacteriales</taxon>
        <taxon>Haloferacaceae</taxon>
        <taxon>Halorubrum</taxon>
    </lineage>
</organism>
<evidence type="ECO:0000313" key="2">
    <source>
        <dbReference type="EMBL" id="EMA70687.1"/>
    </source>
</evidence>
<dbReference type="AlphaFoldDB" id="M0PKY3"/>
<dbReference type="OrthoDB" id="204416at2157"/>
<comment type="caution">
    <text evidence="2">The sequence shown here is derived from an EMBL/GenBank/DDBJ whole genome shotgun (WGS) entry which is preliminary data.</text>
</comment>
<evidence type="ECO:0000256" key="1">
    <source>
        <dbReference type="SAM" id="MobiDB-lite"/>
    </source>
</evidence>
<reference evidence="2 3" key="1">
    <citation type="journal article" date="2014" name="PLoS Genet.">
        <title>Phylogenetically driven sequencing of extremely halophilic archaea reveals strategies for static and dynamic osmo-response.</title>
        <authorList>
            <person name="Becker E.A."/>
            <person name="Seitzer P.M."/>
            <person name="Tritt A."/>
            <person name="Larsen D."/>
            <person name="Krusor M."/>
            <person name="Yao A.I."/>
            <person name="Wu D."/>
            <person name="Madern D."/>
            <person name="Eisen J.A."/>
            <person name="Darling A.E."/>
            <person name="Facciotti M.T."/>
        </authorList>
    </citation>
    <scope>NUCLEOTIDE SEQUENCE [LARGE SCALE GENOMIC DNA]</scope>
    <source>
        <strain evidence="2 3">JCM 13560</strain>
    </source>
</reference>